<dbReference type="AlphaFoldDB" id="A0A1G4IZA0"/>
<evidence type="ECO:0000313" key="2">
    <source>
        <dbReference type="Proteomes" id="UP000190274"/>
    </source>
</evidence>
<keyword evidence="2" id="KW-1185">Reference proteome</keyword>
<organism evidence="1 2">
    <name type="scientific">Lachancea dasiensis</name>
    <dbReference type="NCBI Taxonomy" id="1072105"/>
    <lineage>
        <taxon>Eukaryota</taxon>
        <taxon>Fungi</taxon>
        <taxon>Dikarya</taxon>
        <taxon>Ascomycota</taxon>
        <taxon>Saccharomycotina</taxon>
        <taxon>Saccharomycetes</taxon>
        <taxon>Saccharomycetales</taxon>
        <taxon>Saccharomycetaceae</taxon>
        <taxon>Lachancea</taxon>
    </lineage>
</organism>
<proteinExistence type="predicted"/>
<evidence type="ECO:0000313" key="1">
    <source>
        <dbReference type="EMBL" id="SCU82591.1"/>
    </source>
</evidence>
<accession>A0A1G4IZA0</accession>
<dbReference type="Proteomes" id="UP000190274">
    <property type="component" value="Chromosome C"/>
</dbReference>
<dbReference type="EMBL" id="LT598459">
    <property type="protein sequence ID" value="SCU82591.1"/>
    <property type="molecule type" value="Genomic_DNA"/>
</dbReference>
<name>A0A1G4IZA0_9SACH</name>
<protein>
    <submittedName>
        <fullName evidence="1">LADA_0C06568g1_1</fullName>
    </submittedName>
</protein>
<gene>
    <name evidence="1" type="ORF">LADA_0C06568G</name>
</gene>
<reference evidence="2" key="1">
    <citation type="submission" date="2016-03" db="EMBL/GenBank/DDBJ databases">
        <authorList>
            <person name="Devillers H."/>
        </authorList>
    </citation>
    <scope>NUCLEOTIDE SEQUENCE [LARGE SCALE GENOMIC DNA]</scope>
</reference>
<sequence length="152" mass="16998">MIIDHNASEERIKLEIVVNDAIEVLVSLSCARLPTPQLELTSTLQKDEYVEDCGREFHGWVIHYHLIDGGREKILVHLDSPDVLCPISQEIAKAVLLTHNIDLSDSTLSIMYSHPKPVELILRKASTLDEVSAFLSLSICNHLQTGTHHVSL</sequence>